<dbReference type="Proteomes" id="UP000799118">
    <property type="component" value="Unassembled WGS sequence"/>
</dbReference>
<feature type="compositionally biased region" description="Basic and acidic residues" evidence="1">
    <location>
        <begin position="1123"/>
        <end position="1134"/>
    </location>
</feature>
<sequence length="1134" mass="125353">MTLNASNPRNESQSPLGANNSLPVLPASPEPALTSPPLSSTFIPGMVNWAIALFNEGGIQSSTDMNCHVMLECPACHTKVKTNFVNDGPIARKSRFFHSLSQHWGQKSCWKAQGRLSKENNDHIIHDSPKSSNLPPHSFSSSVSTINSSGSSHILSDSSARSYSAPTEGCSGVPIHWNNPLGPFNLTFPWPRIGPGPDSLPFWVGIIDEEHGIRNAKSKKCQGEDSATVPCRECKGIPSIISQLLDQATTFKSHMQYSLLSSAQLVMVINDQQKDLNTWKLKFLNANRASPTLTRTLEDYKSVRAVTEKIQNAFSGVYSVKMFDDNDFSLALLCVCLGGWKLLYALNKALGLPLLHAVYNQMFFIRIHPTIGPISEEAIVANIKDCMINPCCSDSSKCPPLRGVSIVMDETKIEQKLQWFKHCNLVGGFCHLHTSAEQVKFTSYAAGSIHYGKETSIMAATLFGEKQIYPLVVVPTCKHKTASDQIRIFQIVLHAWSTSGADALVGVIWSFATDGDLVRRPAGYKMFVDKPLENSSTLYWEVIGCVEMLEGLLLPFTNINMTLLQQLHSLSKDSVMLNQLYGDSQTCVKNIMFTVAKQHVLDPTQSVYIFQAGTDRLEKTFGCGQIHGKHDSGMTYKQAVEHFRQDLDVDQIFEDHPELDSGSQHLKMTCSEDVDHLNFESWVGDVIAGSADIPVEGMEGLSLKEEDVEDVLDYLTMPNGHIVHKAVFCCLKLLQEADHLSHDRLSRWRSFSYTHHMLKEPSGELDNPDQIIGPQLLPGELAAMLLRIDTTLLLAIISVTSISRGTELLANIELDLMRDPKEKIKISSQLIRISATWIWTGGYLLVSSAVLGIAAHVQKPVVIQCLGKLIEPLNPPCIPLSAVPNLTLTGEQKQELNSELLLWSFNYSALGSVHNTLWEKFVALKVAPGTLSLISLKSTGFPYAIDSNHPYICVTGTQQLEAAKATGTNISRDCHLSTSYMQCKEFQSQHLTKLTVSILVVSAAVLEILCSGNQYKTVAKGSITNPMQNVPIFCQLCPGNTLASKPVIWCYNYMHHVRVTHPSYACPGIPVDGQVRTQLPHTVWTDMEITAEEQKAARIPETHRIPSFIDSAVGRKRTKKAGIPKEKMSKKQKI</sequence>
<organism evidence="2 3">
    <name type="scientific">Gymnopus androsaceus JB14</name>
    <dbReference type="NCBI Taxonomy" id="1447944"/>
    <lineage>
        <taxon>Eukaryota</taxon>
        <taxon>Fungi</taxon>
        <taxon>Dikarya</taxon>
        <taxon>Basidiomycota</taxon>
        <taxon>Agaricomycotina</taxon>
        <taxon>Agaricomycetes</taxon>
        <taxon>Agaricomycetidae</taxon>
        <taxon>Agaricales</taxon>
        <taxon>Marasmiineae</taxon>
        <taxon>Omphalotaceae</taxon>
        <taxon>Gymnopus</taxon>
    </lineage>
</organism>
<feature type="region of interest" description="Disordered" evidence="1">
    <location>
        <begin position="1115"/>
        <end position="1134"/>
    </location>
</feature>
<name>A0A6A4GQR7_9AGAR</name>
<feature type="compositionally biased region" description="Polar residues" evidence="1">
    <location>
        <begin position="1"/>
        <end position="22"/>
    </location>
</feature>
<accession>A0A6A4GQR7</accession>
<evidence type="ECO:0000313" key="2">
    <source>
        <dbReference type="EMBL" id="KAE9387524.1"/>
    </source>
</evidence>
<gene>
    <name evidence="2" type="ORF">BT96DRAFT_981392</name>
</gene>
<dbReference type="AlphaFoldDB" id="A0A6A4GQR7"/>
<feature type="region of interest" description="Disordered" evidence="1">
    <location>
        <begin position="121"/>
        <end position="142"/>
    </location>
</feature>
<feature type="region of interest" description="Disordered" evidence="1">
    <location>
        <begin position="1"/>
        <end position="33"/>
    </location>
</feature>
<dbReference type="OrthoDB" id="3063338at2759"/>
<proteinExistence type="predicted"/>
<evidence type="ECO:0000256" key="1">
    <source>
        <dbReference type="SAM" id="MobiDB-lite"/>
    </source>
</evidence>
<reference evidence="2" key="1">
    <citation type="journal article" date="2019" name="Environ. Microbiol.">
        <title>Fungal ecological strategies reflected in gene transcription - a case study of two litter decomposers.</title>
        <authorList>
            <person name="Barbi F."/>
            <person name="Kohler A."/>
            <person name="Barry K."/>
            <person name="Baskaran P."/>
            <person name="Daum C."/>
            <person name="Fauchery L."/>
            <person name="Ihrmark K."/>
            <person name="Kuo A."/>
            <person name="LaButti K."/>
            <person name="Lipzen A."/>
            <person name="Morin E."/>
            <person name="Grigoriev I.V."/>
            <person name="Henrissat B."/>
            <person name="Lindahl B."/>
            <person name="Martin F."/>
        </authorList>
    </citation>
    <scope>NUCLEOTIDE SEQUENCE</scope>
    <source>
        <strain evidence="2">JB14</strain>
    </source>
</reference>
<protein>
    <submittedName>
        <fullName evidence="2">Uncharacterized protein</fullName>
    </submittedName>
</protein>
<keyword evidence="3" id="KW-1185">Reference proteome</keyword>
<evidence type="ECO:0000313" key="3">
    <source>
        <dbReference type="Proteomes" id="UP000799118"/>
    </source>
</evidence>
<dbReference type="EMBL" id="ML769795">
    <property type="protein sequence ID" value="KAE9387524.1"/>
    <property type="molecule type" value="Genomic_DNA"/>
</dbReference>
<feature type="compositionally biased region" description="Low complexity" evidence="1">
    <location>
        <begin position="131"/>
        <end position="142"/>
    </location>
</feature>